<evidence type="ECO:0000256" key="1">
    <source>
        <dbReference type="ARBA" id="ARBA00004370"/>
    </source>
</evidence>
<dbReference type="PROSITE" id="PS51779">
    <property type="entry name" value="POTRA"/>
    <property type="match status" value="1"/>
</dbReference>
<evidence type="ECO:0000256" key="4">
    <source>
        <dbReference type="ARBA" id="ARBA00023136"/>
    </source>
</evidence>
<comment type="caution">
    <text evidence="6">The sequence shown here is derived from an EMBL/GenBank/DDBJ whole genome shotgun (WGS) entry which is preliminary data.</text>
</comment>
<evidence type="ECO:0000313" key="6">
    <source>
        <dbReference type="EMBL" id="HDM89792.1"/>
    </source>
</evidence>
<keyword evidence="2" id="KW-1134">Transmembrane beta strand</keyword>
<dbReference type="InterPro" id="IPR034746">
    <property type="entry name" value="POTRA"/>
</dbReference>
<evidence type="ECO:0000259" key="5">
    <source>
        <dbReference type="PROSITE" id="PS51779"/>
    </source>
</evidence>
<name>A0A7C1BG90_UNCW3</name>
<dbReference type="PANTHER" id="PTHR12815:SF18">
    <property type="entry name" value="SORTING AND ASSEMBLY MACHINERY COMPONENT 50 HOMOLOG"/>
    <property type="match status" value="1"/>
</dbReference>
<dbReference type="AlphaFoldDB" id="A0A7C1BG90"/>
<evidence type="ECO:0000256" key="2">
    <source>
        <dbReference type="ARBA" id="ARBA00022452"/>
    </source>
</evidence>
<dbReference type="Pfam" id="PF01103">
    <property type="entry name" value="Omp85"/>
    <property type="match status" value="1"/>
</dbReference>
<feature type="non-terminal residue" evidence="6">
    <location>
        <position position="1"/>
    </location>
</feature>
<evidence type="ECO:0000256" key="3">
    <source>
        <dbReference type="ARBA" id="ARBA00022692"/>
    </source>
</evidence>
<keyword evidence="3" id="KW-0812">Transmembrane</keyword>
<dbReference type="EMBL" id="DRBW01000042">
    <property type="protein sequence ID" value="HDM89792.1"/>
    <property type="molecule type" value="Genomic_DNA"/>
</dbReference>
<accession>A0A7C1BG90</accession>
<dbReference type="Gene3D" id="2.40.160.50">
    <property type="entry name" value="membrane protein fhac: a member of the omp85/tpsb transporter family"/>
    <property type="match status" value="1"/>
</dbReference>
<dbReference type="InterPro" id="IPR010827">
    <property type="entry name" value="BamA/TamA_POTRA"/>
</dbReference>
<gene>
    <name evidence="6" type="ORF">ENG67_01110</name>
</gene>
<dbReference type="Proteomes" id="UP000885931">
    <property type="component" value="Unassembled WGS sequence"/>
</dbReference>
<dbReference type="PANTHER" id="PTHR12815">
    <property type="entry name" value="SORTING AND ASSEMBLY MACHINERY SAMM50 PROTEIN FAMILY MEMBER"/>
    <property type="match status" value="1"/>
</dbReference>
<proteinExistence type="predicted"/>
<feature type="domain" description="POTRA" evidence="5">
    <location>
        <begin position="100"/>
        <end position="174"/>
    </location>
</feature>
<sequence>VVEKKDRVYITIRITEGPRKTITSLEIRGNRKISSETIKKILGLKPPFPYDEEVFGEREYRLLSIYADSGYPYMELKREFEDLGDDSLRLIYHVREGPLVIVSGYKIEGLERVRRKIVDREIVIKPGDPYNATLLIESKRRIYSTGLFSSVRHEIRELSPQGDTVLIVFVLEEIKPGFLNLGLGYHSPTDLQAKFALGHLNVFNNGQRAEFHASLLHDLKQFRRKRFEIHYSEPYFLGFRLEARGLAYYYQDVDEEVEEVGLDFQLRKVISKNFRINSSVGWTGVLKSPGEGRITINSAAIQPLWDTRDNLLDPNRGLFSTVRLEGAGWVLGGSYDFTRLFLDLSRYVPIKNEKIIAALRFRAGTESPFGRSRIVPSIERFTLGGDGSLRGYDRRSVGPPDPERDFRSGTKLLNLNLELRFRVWGKNGFVAFTDAGGLYDRWEDMDFQSIALSAGAGLRLWTPVGPIRLDWGIKLRNRSPGDRGRLYLSIGHMY</sequence>
<keyword evidence="4" id="KW-0472">Membrane</keyword>
<dbReference type="GO" id="GO:0019867">
    <property type="term" value="C:outer membrane"/>
    <property type="evidence" value="ECO:0007669"/>
    <property type="project" value="InterPro"/>
</dbReference>
<organism evidence="6">
    <name type="scientific">candidate division WOR-3 bacterium</name>
    <dbReference type="NCBI Taxonomy" id="2052148"/>
    <lineage>
        <taxon>Bacteria</taxon>
        <taxon>Bacteria division WOR-3</taxon>
    </lineage>
</organism>
<reference evidence="6" key="1">
    <citation type="journal article" date="2020" name="mSystems">
        <title>Genome- and Community-Level Interaction Insights into Carbon Utilization and Element Cycling Functions of Hydrothermarchaeota in Hydrothermal Sediment.</title>
        <authorList>
            <person name="Zhou Z."/>
            <person name="Liu Y."/>
            <person name="Xu W."/>
            <person name="Pan J."/>
            <person name="Luo Z.H."/>
            <person name="Li M."/>
        </authorList>
    </citation>
    <scope>NUCLEOTIDE SEQUENCE [LARGE SCALE GENOMIC DNA]</scope>
    <source>
        <strain evidence="6">HyVt-237</strain>
    </source>
</reference>
<dbReference type="Pfam" id="PF07244">
    <property type="entry name" value="POTRA"/>
    <property type="match status" value="2"/>
</dbReference>
<dbReference type="InterPro" id="IPR000184">
    <property type="entry name" value="Bac_surfAg_D15"/>
</dbReference>
<comment type="subcellular location">
    <subcellularLocation>
        <location evidence="1">Membrane</location>
    </subcellularLocation>
</comment>
<protein>
    <recommendedName>
        <fullName evidence="5">POTRA domain-containing protein</fullName>
    </recommendedName>
</protein>
<dbReference type="Gene3D" id="3.10.20.310">
    <property type="entry name" value="membrane protein fhac"/>
    <property type="match status" value="2"/>
</dbReference>
<dbReference type="InterPro" id="IPR039910">
    <property type="entry name" value="D15-like"/>
</dbReference>